<dbReference type="Proteomes" id="UP000001096">
    <property type="component" value="Unassembled WGS sequence"/>
</dbReference>
<accession>K8NZ83</accession>
<evidence type="ECO:0000313" key="2">
    <source>
        <dbReference type="Proteomes" id="UP000001096"/>
    </source>
</evidence>
<dbReference type="RefSeq" id="WP_006023132.1">
    <property type="nucleotide sequence ID" value="NZ_KB375284.1"/>
</dbReference>
<dbReference type="EMBL" id="AGWX01000005">
    <property type="protein sequence ID" value="EKS34521.1"/>
    <property type="molecule type" value="Genomic_DNA"/>
</dbReference>
<reference evidence="1 2" key="1">
    <citation type="submission" date="2012-04" db="EMBL/GenBank/DDBJ databases">
        <title>The Genome Sequence of Afipia broomeae ATCC 49717.</title>
        <authorList>
            <consortium name="The Broad Institute Genome Sequencing Platform"/>
            <person name="Earl A."/>
            <person name="Ward D."/>
            <person name="Feldgarden M."/>
            <person name="Gevers D."/>
            <person name="Huys G."/>
            <person name="Walker B."/>
            <person name="Young S.K."/>
            <person name="Zeng Q."/>
            <person name="Gargeya S."/>
            <person name="Fitzgerald M."/>
            <person name="Haas B."/>
            <person name="Abouelleil A."/>
            <person name="Alvarado L."/>
            <person name="Arachchi H.M."/>
            <person name="Berlin A."/>
            <person name="Chapman S.B."/>
            <person name="Goldberg J."/>
            <person name="Griggs A."/>
            <person name="Gujja S."/>
            <person name="Hansen M."/>
            <person name="Howarth C."/>
            <person name="Imamovic A."/>
            <person name="Larimer J."/>
            <person name="McCowen C."/>
            <person name="Montmayeur A."/>
            <person name="Murphy C."/>
            <person name="Neiman D."/>
            <person name="Pearson M."/>
            <person name="Priest M."/>
            <person name="Roberts A."/>
            <person name="Saif S."/>
            <person name="Shea T."/>
            <person name="Sisk P."/>
            <person name="Sykes S."/>
            <person name="Wortman J."/>
            <person name="Nusbaum C."/>
            <person name="Birren B."/>
        </authorList>
    </citation>
    <scope>NUCLEOTIDE SEQUENCE [LARGE SCALE GENOMIC DNA]</scope>
    <source>
        <strain evidence="1 2">ATCC 49717</strain>
    </source>
</reference>
<organism evidence="1 2">
    <name type="scientific">Afipia broomeae ATCC 49717</name>
    <dbReference type="NCBI Taxonomy" id="883078"/>
    <lineage>
        <taxon>Bacteria</taxon>
        <taxon>Pseudomonadati</taxon>
        <taxon>Pseudomonadota</taxon>
        <taxon>Alphaproteobacteria</taxon>
        <taxon>Hyphomicrobiales</taxon>
        <taxon>Nitrobacteraceae</taxon>
        <taxon>Afipia</taxon>
    </lineage>
</organism>
<name>K8NZ83_9BRAD</name>
<evidence type="ECO:0000313" key="1">
    <source>
        <dbReference type="EMBL" id="EKS34521.1"/>
    </source>
</evidence>
<dbReference type="AlphaFoldDB" id="K8NZ83"/>
<comment type="caution">
    <text evidence="1">The sequence shown here is derived from an EMBL/GenBank/DDBJ whole genome shotgun (WGS) entry which is preliminary data.</text>
</comment>
<dbReference type="eggNOG" id="ENOG503182U">
    <property type="taxonomic scope" value="Bacteria"/>
</dbReference>
<keyword evidence="2" id="KW-1185">Reference proteome</keyword>
<proteinExistence type="predicted"/>
<protein>
    <submittedName>
        <fullName evidence="1">Uncharacterized protein</fullName>
    </submittedName>
</protein>
<dbReference type="PATRIC" id="fig|883078.3.peg.4577"/>
<dbReference type="HOGENOM" id="CLU_1559691_0_0_5"/>
<gene>
    <name evidence="1" type="ORF">HMPREF9695_04431</name>
</gene>
<sequence>MSMVKITTTGRQILDETAAIIAAAPTVYPFRLWRTIPAADYDLFRRLAVAAYVAECATGDVEWRRAIAGDATCAIRIALRMEVPDEITFPVDATMTLLMYSALDGSAAAGLVLAHLLRRMPIDAPLKHRLATSWLVRNLGLACPSIARPRRRAAASRPAAAASLGRSECAS</sequence>